<keyword evidence="5" id="KW-0812">Transmembrane</keyword>
<dbReference type="InterPro" id="IPR001107">
    <property type="entry name" value="Band_7"/>
</dbReference>
<dbReference type="SUPFAM" id="SSF117892">
    <property type="entry name" value="Band 7/SPFH domain"/>
    <property type="match status" value="1"/>
</dbReference>
<dbReference type="OrthoDB" id="9786220at2"/>
<comment type="subcellular location">
    <subcellularLocation>
        <location evidence="1">Membrane</location>
    </subcellularLocation>
</comment>
<dbReference type="Gene3D" id="3.30.479.30">
    <property type="entry name" value="Band 7 domain"/>
    <property type="match status" value="1"/>
</dbReference>
<sequence length="499" mass="53292">MEGLFTSTPFFVALAIIAVLAALQLLVSRLRVAGPDEALVISGAGESGAMKIVPPGGKVFVVPIVQSVSKISLEAYKIPLLIDCLDRSTIPLDIEAVAMVKIGSSNSSIRAAAERFNGRQETLPDSVVEVLSGTLRSVAGRLSVSELISDREMFSSQVAQGAEEDLARMGITVDTLQIKDISDKNDYIMALGAPEAQRVSRIARVATAENETQANEAEAESKRKIAEQNKDLEVYQAEMKRMTMEARAVADAAEPIERAKQEKLITLREQEVAEQKAVLKERELEATVRKPADAERYRVEVEAEARKVEAVLRAEADARARLVKAEAEAEAIKQTGNAQAEASKALGLAQAEADKAQGLARAEAEKAQGLARAEAEQAQGLAEATAMDAKAEALEKYGQAAIIETLVKALPQIAGEYAKAYEGVDKMTVISTDGTTALTRGVTNNVSQLNEVIHDLLGIDLGALTGSIVQSTKLGQAVKHDADAFGDRFGASEPETDEK</sequence>
<dbReference type="Proteomes" id="UP000214355">
    <property type="component" value="Chromosome I"/>
</dbReference>
<feature type="coiled-coil region" evidence="4">
    <location>
        <begin position="308"/>
        <end position="335"/>
    </location>
</feature>
<evidence type="ECO:0000313" key="7">
    <source>
        <dbReference type="EMBL" id="SDU78636.1"/>
    </source>
</evidence>
<dbReference type="RefSeq" id="WP_091279630.1">
    <property type="nucleotide sequence ID" value="NZ_JABAPI010000013.1"/>
</dbReference>
<dbReference type="AlphaFoldDB" id="A0A1H2LDY7"/>
<feature type="transmembrane region" description="Helical" evidence="5">
    <location>
        <begin position="6"/>
        <end position="27"/>
    </location>
</feature>
<accession>A0A1H2LDY7</accession>
<feature type="domain" description="Band 7" evidence="6">
    <location>
        <begin position="28"/>
        <end position="195"/>
    </location>
</feature>
<keyword evidence="4" id="KW-0175">Coiled coil</keyword>
<protein>
    <submittedName>
        <fullName evidence="7">Flotillin</fullName>
    </submittedName>
</protein>
<dbReference type="GO" id="GO:0072659">
    <property type="term" value="P:protein localization to plasma membrane"/>
    <property type="evidence" value="ECO:0007669"/>
    <property type="project" value="TreeGrafter"/>
</dbReference>
<feature type="coiled-coil region" evidence="4">
    <location>
        <begin position="209"/>
        <end position="276"/>
    </location>
</feature>
<dbReference type="GO" id="GO:0005886">
    <property type="term" value="C:plasma membrane"/>
    <property type="evidence" value="ECO:0007669"/>
    <property type="project" value="TreeGrafter"/>
</dbReference>
<dbReference type="STRING" id="131112.SAMN04489737_0553"/>
<organism evidence="7 8">
    <name type="scientific">Arcanobacterium phocae</name>
    <dbReference type="NCBI Taxonomy" id="131112"/>
    <lineage>
        <taxon>Bacteria</taxon>
        <taxon>Bacillati</taxon>
        <taxon>Actinomycetota</taxon>
        <taxon>Actinomycetes</taxon>
        <taxon>Actinomycetales</taxon>
        <taxon>Actinomycetaceae</taxon>
        <taxon>Arcanobacterium</taxon>
    </lineage>
</organism>
<dbReference type="InterPro" id="IPR036013">
    <property type="entry name" value="Band_7/SPFH_dom_sf"/>
</dbReference>
<dbReference type="GeneID" id="65344298"/>
<dbReference type="InterPro" id="IPR031905">
    <property type="entry name" value="Flotillin_C"/>
</dbReference>
<dbReference type="Pfam" id="PF15975">
    <property type="entry name" value="Flot"/>
    <property type="match status" value="1"/>
</dbReference>
<evidence type="ECO:0000259" key="6">
    <source>
        <dbReference type="SMART" id="SM00244"/>
    </source>
</evidence>
<dbReference type="SMART" id="SM00244">
    <property type="entry name" value="PHB"/>
    <property type="match status" value="1"/>
</dbReference>
<dbReference type="InterPro" id="IPR027705">
    <property type="entry name" value="Flotillin_fam"/>
</dbReference>
<evidence type="ECO:0000313" key="8">
    <source>
        <dbReference type="Proteomes" id="UP000214355"/>
    </source>
</evidence>
<keyword evidence="8" id="KW-1185">Reference proteome</keyword>
<comment type="similarity">
    <text evidence="2">Belongs to the band 7/mec-2 family. Flotillin subfamily.</text>
</comment>
<dbReference type="Pfam" id="PF01145">
    <property type="entry name" value="Band_7"/>
    <property type="match status" value="1"/>
</dbReference>
<dbReference type="EMBL" id="LT629804">
    <property type="protein sequence ID" value="SDU78636.1"/>
    <property type="molecule type" value="Genomic_DNA"/>
</dbReference>
<dbReference type="CDD" id="cd03399">
    <property type="entry name" value="SPFH_flotillin"/>
    <property type="match status" value="1"/>
</dbReference>
<dbReference type="PANTHER" id="PTHR13806:SF46">
    <property type="entry name" value="FLOTILLIN-1-RELATED"/>
    <property type="match status" value="1"/>
</dbReference>
<evidence type="ECO:0000256" key="1">
    <source>
        <dbReference type="ARBA" id="ARBA00004370"/>
    </source>
</evidence>
<evidence type="ECO:0000256" key="2">
    <source>
        <dbReference type="ARBA" id="ARBA00007161"/>
    </source>
</evidence>
<evidence type="ECO:0000256" key="3">
    <source>
        <dbReference type="ARBA" id="ARBA00023136"/>
    </source>
</evidence>
<gene>
    <name evidence="7" type="ORF">SAMN04489737_0553</name>
</gene>
<reference evidence="8" key="1">
    <citation type="submission" date="2016-10" db="EMBL/GenBank/DDBJ databases">
        <authorList>
            <person name="Varghese N."/>
            <person name="Submissions S."/>
        </authorList>
    </citation>
    <scope>NUCLEOTIDE SEQUENCE [LARGE SCALE GENOMIC DNA]</scope>
    <source>
        <strain evidence="8">DSM 10002</strain>
    </source>
</reference>
<proteinExistence type="inferred from homology"/>
<name>A0A1H2LDY7_9ACTO</name>
<dbReference type="GO" id="GO:0002020">
    <property type="term" value="F:protease binding"/>
    <property type="evidence" value="ECO:0007669"/>
    <property type="project" value="TreeGrafter"/>
</dbReference>
<keyword evidence="3 5" id="KW-0472">Membrane</keyword>
<evidence type="ECO:0000256" key="4">
    <source>
        <dbReference type="SAM" id="Coils"/>
    </source>
</evidence>
<keyword evidence="5" id="KW-1133">Transmembrane helix</keyword>
<dbReference type="PANTHER" id="PTHR13806">
    <property type="entry name" value="FLOTILLIN-RELATED"/>
    <property type="match status" value="1"/>
</dbReference>
<evidence type="ECO:0000256" key="5">
    <source>
        <dbReference type="SAM" id="Phobius"/>
    </source>
</evidence>